<feature type="region of interest" description="Disordered" evidence="1">
    <location>
        <begin position="69"/>
        <end position="99"/>
    </location>
</feature>
<dbReference type="PANTHER" id="PTHR30121:SF6">
    <property type="entry name" value="SLR6007 PROTEIN"/>
    <property type="match status" value="1"/>
</dbReference>
<evidence type="ECO:0000259" key="2">
    <source>
        <dbReference type="Pfam" id="PF05872"/>
    </source>
</evidence>
<evidence type="ECO:0000313" key="4">
    <source>
        <dbReference type="Proteomes" id="UP001499930"/>
    </source>
</evidence>
<dbReference type="EMBL" id="BAAAWD010000006">
    <property type="protein sequence ID" value="GAA2995895.1"/>
    <property type="molecule type" value="Genomic_DNA"/>
</dbReference>
<organism evidence="3 4">
    <name type="scientific">Streptosporangium longisporum</name>
    <dbReference type="NCBI Taxonomy" id="46187"/>
    <lineage>
        <taxon>Bacteria</taxon>
        <taxon>Bacillati</taxon>
        <taxon>Actinomycetota</taxon>
        <taxon>Actinomycetes</taxon>
        <taxon>Streptosporangiales</taxon>
        <taxon>Streptosporangiaceae</taxon>
        <taxon>Streptosporangium</taxon>
    </lineage>
</organism>
<reference evidence="4" key="1">
    <citation type="journal article" date="2019" name="Int. J. Syst. Evol. Microbiol.">
        <title>The Global Catalogue of Microorganisms (GCM) 10K type strain sequencing project: providing services to taxonomists for standard genome sequencing and annotation.</title>
        <authorList>
            <consortium name="The Broad Institute Genomics Platform"/>
            <consortium name="The Broad Institute Genome Sequencing Center for Infectious Disease"/>
            <person name="Wu L."/>
            <person name="Ma J."/>
        </authorList>
    </citation>
    <scope>NUCLEOTIDE SEQUENCE [LARGE SCALE GENOMIC DNA]</scope>
    <source>
        <strain evidence="4">JCM 3106</strain>
    </source>
</reference>
<dbReference type="Proteomes" id="UP001499930">
    <property type="component" value="Unassembled WGS sequence"/>
</dbReference>
<proteinExistence type="predicted"/>
<name>A0ABP6KDK0_9ACTN</name>
<evidence type="ECO:0000313" key="3">
    <source>
        <dbReference type="EMBL" id="GAA2995895.1"/>
    </source>
</evidence>
<comment type="caution">
    <text evidence="3">The sequence shown here is derived from an EMBL/GenBank/DDBJ whole genome shotgun (WGS) entry which is preliminary data.</text>
</comment>
<dbReference type="InterPro" id="IPR051162">
    <property type="entry name" value="T4SS_component"/>
</dbReference>
<dbReference type="PANTHER" id="PTHR30121">
    <property type="entry name" value="UNCHARACTERIZED PROTEIN YJGR-RELATED"/>
    <property type="match status" value="1"/>
</dbReference>
<accession>A0ABP6KDK0</accession>
<dbReference type="InterPro" id="IPR033186">
    <property type="entry name" value="HerA_C"/>
</dbReference>
<dbReference type="SUPFAM" id="SSF52540">
    <property type="entry name" value="P-loop containing nucleoside triphosphate hydrolases"/>
    <property type="match status" value="1"/>
</dbReference>
<gene>
    <name evidence="3" type="ORF">GCM10017559_15440</name>
</gene>
<sequence length="991" mass="107684">MQPSVSRPPHALTGPWYRIQAITAPSRSSSAEWDFVTVLPAVLSTAQRGRPFVVGWLSRGSGAPLELITNAGPLTPPRPPRRAATAEPEPVPAGPEPLLFPGGARGVRIGDEWLRDLSDLAWTVCPGRQAPPLGGRREPDADEIRRPTLFESTLVTLMSRPFAWLVVAEQTDLLDAEVAHLRTQLNVLRQYGDASERSRYDAERAERRMQELDAFREAGLWNVRVLAGAAGPDELRQIAPVLVGSAEMSHHPYRLRSALSGPVLGFAEALATTLQDPADGAAAPFAATAGALAALAGLPHREVPGVRVLDAGFFDVTSEADTVPGALTVELGSILDGQDRPVGSFKVPLATLNRHAFITGATGSGKSQTVRHLLEQLTGAGIPWLAIEPAKSEYAAMGGRIEHLAPVTVINPSAPESVPFSVNPLAPEPGYPVQAHIDMVRALFMAAFDAEEPFPQIMSLALQRVYEANGWDVVTGWAAPGAAVRPAVPTLEQLQRHAMDVIKEIGYGREVQADVEGFISLRLRSLRVGSAGRFFEGGHPADIGDLLQRNVVLAIEDVANDEDKAFLMGTLIIRIVEHLRMRARKERSSGLRHVIVIEEAHRLLRDRGAGRASTHAVELLAGMLAEIRAYGEGIVVAEQIPTKLVSDVVKNTALKVIHRLPAEDDRHLVGAATNLSEEQSRQVVSLPPGVAAVFADGMDRPLRIQVPLGEDRERPVPGHLPPICGRRSAACGQECQEGRACTLVELREADLLAEAPEWAWLRIWTDTLVLAFCTNRPVPGVPRALADLWSELPARRRECLLATTVERSVGRRAWSLRTVGDPATLTEQVAAVATRLLGPDREPGERPGPAWVIPQVRWLHEVDRLFPYGRPAPNPRGAAPVMEYALFSRASGASELLGHRAKALRHHPLSMEVDRNRELAWRAILGDDEREGVDRDVDTVTIGIDPAERLRHVAQTMGAGWLESVLSWPHRFVLPFDGGSPEPAELAFAER</sequence>
<protein>
    <recommendedName>
        <fullName evidence="2">Helicase HerA-like C-terminal domain-containing protein</fullName>
    </recommendedName>
</protein>
<dbReference type="Pfam" id="PF05872">
    <property type="entry name" value="HerA_C"/>
    <property type="match status" value="1"/>
</dbReference>
<evidence type="ECO:0000256" key="1">
    <source>
        <dbReference type="SAM" id="MobiDB-lite"/>
    </source>
</evidence>
<dbReference type="RefSeq" id="WP_344890371.1">
    <property type="nucleotide sequence ID" value="NZ_BAAAWD010000006.1"/>
</dbReference>
<dbReference type="InterPro" id="IPR027417">
    <property type="entry name" value="P-loop_NTPase"/>
</dbReference>
<feature type="domain" description="Helicase HerA-like C-terminal" evidence="2">
    <location>
        <begin position="344"/>
        <end position="445"/>
    </location>
</feature>
<dbReference type="Gene3D" id="3.40.50.300">
    <property type="entry name" value="P-loop containing nucleotide triphosphate hydrolases"/>
    <property type="match status" value="2"/>
</dbReference>
<keyword evidence="4" id="KW-1185">Reference proteome</keyword>